<dbReference type="STRING" id="1141098.A0A1Y2EAL8"/>
<evidence type="ECO:0000313" key="6">
    <source>
        <dbReference type="EMBL" id="ORY68296.1"/>
    </source>
</evidence>
<comment type="similarity">
    <text evidence="1">Belongs to the oxygen-dependent FAD-linked oxidoreductase family.</text>
</comment>
<comment type="caution">
    <text evidence="6">The sequence shown here is derived from an EMBL/GenBank/DDBJ whole genome shotgun (WGS) entry which is preliminary data.</text>
</comment>
<sequence>MTRVKILGIADPAEHRTCDGELGPKVWCWSDNPLSHACYFLSANLPSKTFFPNSTVFTYEAGHFWSPTLILSPSCIVRPTSATDVAKTIKAIQLTNTPFAVRGGGHMLVRGANSIDHGILIVLSNLSRIAISEDRETVQVGPGLRWSDVYNYLLPFDRAVVGGRIGNVGVPGLLLGGGLSFHSYQYGWAMDNVVEYEVVLADGEIVRVGEDAYADLFWALKGGGANFGIVTNFKLRTVPSIKVLAGGVTVGEGDIDLLFQSLAQFISRNKDPLVHILPQALTPDPRQKSVTLTFFYDSPSNATPASVVSATPEGLHSSFSVTWEAYLAALPELYAAVPAKALVSVAVYWQPIMRLWMEASKATNPVGNALGLDPDKGDYLAWAVVVMWNNTAYDEVVMAWADDTTVKMNDAAKEAGVYDGFKYIGDAAEFNDVFGGYGCESREKLLHISRKYDPDRLFQALMPGGFKIGL</sequence>
<keyword evidence="4" id="KW-0560">Oxidoreductase</keyword>
<evidence type="ECO:0000259" key="5">
    <source>
        <dbReference type="PROSITE" id="PS51387"/>
    </source>
</evidence>
<gene>
    <name evidence="6" type="ORF">BCR38DRAFT_463837</name>
</gene>
<keyword evidence="7" id="KW-1185">Reference proteome</keyword>
<evidence type="ECO:0000256" key="3">
    <source>
        <dbReference type="ARBA" id="ARBA00022827"/>
    </source>
</evidence>
<proteinExistence type="inferred from homology"/>
<keyword evidence="2" id="KW-0285">Flavoprotein</keyword>
<dbReference type="RefSeq" id="XP_040718583.1">
    <property type="nucleotide sequence ID" value="XM_040862650.1"/>
</dbReference>
<dbReference type="InParanoid" id="A0A1Y2EAL8"/>
<evidence type="ECO:0000313" key="7">
    <source>
        <dbReference type="Proteomes" id="UP000193689"/>
    </source>
</evidence>
<protein>
    <recommendedName>
        <fullName evidence="5">FAD-binding PCMH-type domain-containing protein</fullName>
    </recommendedName>
</protein>
<dbReference type="Proteomes" id="UP000193689">
    <property type="component" value="Unassembled WGS sequence"/>
</dbReference>
<dbReference type="InterPro" id="IPR006094">
    <property type="entry name" value="Oxid_FAD_bind_N"/>
</dbReference>
<keyword evidence="3" id="KW-0274">FAD</keyword>
<dbReference type="Pfam" id="PF01565">
    <property type="entry name" value="FAD_binding_4"/>
    <property type="match status" value="1"/>
</dbReference>
<dbReference type="Gene3D" id="3.30.465.10">
    <property type="match status" value="1"/>
</dbReference>
<reference evidence="6 7" key="1">
    <citation type="submission" date="2016-07" db="EMBL/GenBank/DDBJ databases">
        <title>Pervasive Adenine N6-methylation of Active Genes in Fungi.</title>
        <authorList>
            <consortium name="DOE Joint Genome Institute"/>
            <person name="Mondo S.J."/>
            <person name="Dannebaum R.O."/>
            <person name="Kuo R.C."/>
            <person name="Labutti K."/>
            <person name="Haridas S."/>
            <person name="Kuo A."/>
            <person name="Salamov A."/>
            <person name="Ahrendt S.R."/>
            <person name="Lipzen A."/>
            <person name="Sullivan W."/>
            <person name="Andreopoulos W.B."/>
            <person name="Clum A."/>
            <person name="Lindquist E."/>
            <person name="Daum C."/>
            <person name="Ramamoorthy G.K."/>
            <person name="Gryganskyi A."/>
            <person name="Culley D."/>
            <person name="Magnuson J.K."/>
            <person name="James T.Y."/>
            <person name="O'Malley M.A."/>
            <person name="Stajich J.E."/>
            <person name="Spatafora J.W."/>
            <person name="Visel A."/>
            <person name="Grigoriev I.V."/>
        </authorList>
    </citation>
    <scope>NUCLEOTIDE SEQUENCE [LARGE SCALE GENOMIC DNA]</scope>
    <source>
        <strain evidence="6 7">CBS 129021</strain>
    </source>
</reference>
<dbReference type="EMBL" id="MCFJ01000003">
    <property type="protein sequence ID" value="ORY68296.1"/>
    <property type="molecule type" value="Genomic_DNA"/>
</dbReference>
<evidence type="ECO:0000256" key="1">
    <source>
        <dbReference type="ARBA" id="ARBA00005466"/>
    </source>
</evidence>
<dbReference type="InterPro" id="IPR036318">
    <property type="entry name" value="FAD-bd_PCMH-like_sf"/>
</dbReference>
<organism evidence="6 7">
    <name type="scientific">Pseudomassariella vexata</name>
    <dbReference type="NCBI Taxonomy" id="1141098"/>
    <lineage>
        <taxon>Eukaryota</taxon>
        <taxon>Fungi</taxon>
        <taxon>Dikarya</taxon>
        <taxon>Ascomycota</taxon>
        <taxon>Pezizomycotina</taxon>
        <taxon>Sordariomycetes</taxon>
        <taxon>Xylariomycetidae</taxon>
        <taxon>Amphisphaeriales</taxon>
        <taxon>Pseudomassariaceae</taxon>
        <taxon>Pseudomassariella</taxon>
    </lineage>
</organism>
<dbReference type="GeneID" id="63778862"/>
<dbReference type="AlphaFoldDB" id="A0A1Y2EAL8"/>
<dbReference type="InterPro" id="IPR016166">
    <property type="entry name" value="FAD-bd_PCMH"/>
</dbReference>
<evidence type="ECO:0000256" key="2">
    <source>
        <dbReference type="ARBA" id="ARBA00022630"/>
    </source>
</evidence>
<evidence type="ECO:0000256" key="4">
    <source>
        <dbReference type="ARBA" id="ARBA00023002"/>
    </source>
</evidence>
<dbReference type="GO" id="GO:0016491">
    <property type="term" value="F:oxidoreductase activity"/>
    <property type="evidence" value="ECO:0007669"/>
    <property type="project" value="UniProtKB-KW"/>
</dbReference>
<name>A0A1Y2EAL8_9PEZI</name>
<dbReference type="PANTHER" id="PTHR42973:SF53">
    <property type="entry name" value="FAD-BINDING PCMH-TYPE DOMAIN-CONTAINING PROTEIN-RELATED"/>
    <property type="match status" value="1"/>
</dbReference>
<dbReference type="GO" id="GO:0071949">
    <property type="term" value="F:FAD binding"/>
    <property type="evidence" value="ECO:0007669"/>
    <property type="project" value="InterPro"/>
</dbReference>
<dbReference type="InterPro" id="IPR016169">
    <property type="entry name" value="FAD-bd_PCMH_sub2"/>
</dbReference>
<dbReference type="SUPFAM" id="SSF56176">
    <property type="entry name" value="FAD-binding/transporter-associated domain-like"/>
    <property type="match status" value="1"/>
</dbReference>
<dbReference type="PANTHER" id="PTHR42973">
    <property type="entry name" value="BINDING OXIDOREDUCTASE, PUTATIVE (AFU_ORTHOLOGUE AFUA_1G17690)-RELATED"/>
    <property type="match status" value="1"/>
</dbReference>
<feature type="domain" description="FAD-binding PCMH-type" evidence="5">
    <location>
        <begin position="69"/>
        <end position="240"/>
    </location>
</feature>
<dbReference type="PROSITE" id="PS51387">
    <property type="entry name" value="FAD_PCMH"/>
    <property type="match status" value="1"/>
</dbReference>
<dbReference type="OrthoDB" id="2151789at2759"/>
<accession>A0A1Y2EAL8</accession>
<dbReference type="InterPro" id="IPR050416">
    <property type="entry name" value="FAD-linked_Oxidoreductase"/>
</dbReference>